<gene>
    <name evidence="3" type="ORF">C2E20_3448</name>
</gene>
<dbReference type="SUPFAM" id="SSF143503">
    <property type="entry name" value="PUG domain-like"/>
    <property type="match status" value="1"/>
</dbReference>
<evidence type="ECO:0000259" key="2">
    <source>
        <dbReference type="Pfam" id="PF09409"/>
    </source>
</evidence>
<dbReference type="OrthoDB" id="336240at2759"/>
<dbReference type="Pfam" id="PF09409">
    <property type="entry name" value="PUB"/>
    <property type="match status" value="1"/>
</dbReference>
<dbReference type="CDD" id="cd09212">
    <property type="entry name" value="PUB"/>
    <property type="match status" value="1"/>
</dbReference>
<sequence>MGYAGYFSTTARIKDKRTPQEEALAAITSADALELLEKVTYNCAVLPGEEKYRKLRLSNNKIKATLVDAEGGMDALLALGWEQGEEGGERIVTLPKGQGTMAQVRAIQEAQQALKKNERAAEVKRVRSTSSLPRTDSELQRQQMEADRAERAARLAEPAKTSVAQPLPGAGARIATAKDAGINTGCDC</sequence>
<dbReference type="Gene3D" id="1.20.58.2190">
    <property type="match status" value="1"/>
</dbReference>
<organism evidence="3 4">
    <name type="scientific">Micractinium conductrix</name>
    <dbReference type="NCBI Taxonomy" id="554055"/>
    <lineage>
        <taxon>Eukaryota</taxon>
        <taxon>Viridiplantae</taxon>
        <taxon>Chlorophyta</taxon>
        <taxon>core chlorophytes</taxon>
        <taxon>Trebouxiophyceae</taxon>
        <taxon>Chlorellales</taxon>
        <taxon>Chlorellaceae</taxon>
        <taxon>Chlorella clade</taxon>
        <taxon>Micractinium</taxon>
    </lineage>
</organism>
<dbReference type="InterPro" id="IPR018997">
    <property type="entry name" value="PUB_domain"/>
</dbReference>
<feature type="compositionally biased region" description="Basic and acidic residues" evidence="1">
    <location>
        <begin position="135"/>
        <end position="154"/>
    </location>
</feature>
<keyword evidence="4" id="KW-1185">Reference proteome</keyword>
<dbReference type="EMBL" id="LHPF02000007">
    <property type="protein sequence ID" value="PSC73538.1"/>
    <property type="molecule type" value="Genomic_DNA"/>
</dbReference>
<dbReference type="InterPro" id="IPR036339">
    <property type="entry name" value="PUB-like_dom_sf"/>
</dbReference>
<comment type="caution">
    <text evidence="3">The sequence shown here is derived from an EMBL/GenBank/DDBJ whole genome shotgun (WGS) entry which is preliminary data.</text>
</comment>
<protein>
    <submittedName>
        <fullName evidence="3">Plant UBX domain-containing 2</fullName>
    </submittedName>
</protein>
<reference evidence="3 4" key="1">
    <citation type="journal article" date="2018" name="Plant J.">
        <title>Genome sequences of Chlorella sorokiniana UTEX 1602 and Micractinium conductrix SAG 241.80: implications to maltose excretion by a green alga.</title>
        <authorList>
            <person name="Arriola M.B."/>
            <person name="Velmurugan N."/>
            <person name="Zhang Y."/>
            <person name="Plunkett M.H."/>
            <person name="Hondzo H."/>
            <person name="Barney B.M."/>
        </authorList>
    </citation>
    <scope>NUCLEOTIDE SEQUENCE [LARGE SCALE GENOMIC DNA]</scope>
    <source>
        <strain evidence="3 4">SAG 241.80</strain>
    </source>
</reference>
<dbReference type="AlphaFoldDB" id="A0A2P6VHI6"/>
<dbReference type="STRING" id="554055.A0A2P6VHI6"/>
<evidence type="ECO:0000313" key="4">
    <source>
        <dbReference type="Proteomes" id="UP000239649"/>
    </source>
</evidence>
<feature type="region of interest" description="Disordered" evidence="1">
    <location>
        <begin position="118"/>
        <end position="170"/>
    </location>
</feature>
<accession>A0A2P6VHI6</accession>
<dbReference type="Proteomes" id="UP000239649">
    <property type="component" value="Unassembled WGS sequence"/>
</dbReference>
<name>A0A2P6VHI6_9CHLO</name>
<proteinExistence type="predicted"/>
<feature type="domain" description="PUB" evidence="2">
    <location>
        <begin position="30"/>
        <end position="98"/>
    </location>
</feature>
<evidence type="ECO:0000256" key="1">
    <source>
        <dbReference type="SAM" id="MobiDB-lite"/>
    </source>
</evidence>
<dbReference type="PANTHER" id="PTHR47694">
    <property type="entry name" value="PLANT UBX DOMAIN-CONTAINING PROTEIN 2"/>
    <property type="match status" value="1"/>
</dbReference>
<evidence type="ECO:0000313" key="3">
    <source>
        <dbReference type="EMBL" id="PSC73538.1"/>
    </source>
</evidence>
<dbReference type="PANTHER" id="PTHR47694:SF1">
    <property type="entry name" value="PLANT UBX DOMAIN-CONTAINING PROTEIN 2"/>
    <property type="match status" value="1"/>
</dbReference>